<sequence>MIAKVIRDISPSVPPPVEAPADSSDRTSPAAKGVGAGSPALPEGVSYSLEFERNVQRITNPYRLLNSAGSQRHADTAVTDELRAAFVVPLASERTRLLASAAFGNVGYQDQSKLDYHPHALRAVLQWQAGDLLRGSVMAFDRVRQNRFLAASWPERDLLKQRLFAADVGLWVTESLALPRLSVSRTQSRYEFAANQALYNRDDSQVQVAASYLGKESSYAMAGLSMIRSRYPDRTPLQIQQLDDAYRDREYFVSGLWDYSAKTQVEAYLGWRHRRYANLSARDVNFLTADLKANWLYSAKTSFHVHLWSHPYGNEEDPATLYSIQSGGRFSVRWKAGEKTWLSMNVVRERQKNHLIGAGGVSETMAWRFGPRLEWQMNRNVLLTLDGWREQVSGAGYPGYGGSVVRIGVVLSHDNDGSPPASRQYVHVECDAPRYVETTFSCDP</sequence>
<organism evidence="2 3">
    <name type="scientific">Pigmentiphaga daeguensis</name>
    <dbReference type="NCBI Taxonomy" id="414049"/>
    <lineage>
        <taxon>Bacteria</taxon>
        <taxon>Pseudomonadati</taxon>
        <taxon>Pseudomonadota</taxon>
        <taxon>Betaproteobacteria</taxon>
        <taxon>Burkholderiales</taxon>
        <taxon>Alcaligenaceae</taxon>
        <taxon>Pigmentiphaga</taxon>
    </lineage>
</organism>
<evidence type="ECO:0000313" key="2">
    <source>
        <dbReference type="EMBL" id="GAA0505219.1"/>
    </source>
</evidence>
<comment type="caution">
    <text evidence="2">The sequence shown here is derived from an EMBL/GenBank/DDBJ whole genome shotgun (WGS) entry which is preliminary data.</text>
</comment>
<accession>A0ABN1BTB4</accession>
<feature type="region of interest" description="Disordered" evidence="1">
    <location>
        <begin position="7"/>
        <end position="37"/>
    </location>
</feature>
<dbReference type="Proteomes" id="UP001501706">
    <property type="component" value="Unassembled WGS sequence"/>
</dbReference>
<evidence type="ECO:0000313" key="3">
    <source>
        <dbReference type="Proteomes" id="UP001501706"/>
    </source>
</evidence>
<proteinExistence type="predicted"/>
<name>A0ABN1BTB4_9BURK</name>
<evidence type="ECO:0000256" key="1">
    <source>
        <dbReference type="SAM" id="MobiDB-lite"/>
    </source>
</evidence>
<keyword evidence="3" id="KW-1185">Reference proteome</keyword>
<gene>
    <name evidence="2" type="ORF">GCM10009097_22840</name>
</gene>
<dbReference type="EMBL" id="BAAAEN010000007">
    <property type="protein sequence ID" value="GAA0505219.1"/>
    <property type="molecule type" value="Genomic_DNA"/>
</dbReference>
<evidence type="ECO:0008006" key="4">
    <source>
        <dbReference type="Google" id="ProtNLM"/>
    </source>
</evidence>
<reference evidence="2 3" key="1">
    <citation type="journal article" date="2019" name="Int. J. Syst. Evol. Microbiol.">
        <title>The Global Catalogue of Microorganisms (GCM) 10K type strain sequencing project: providing services to taxonomists for standard genome sequencing and annotation.</title>
        <authorList>
            <consortium name="The Broad Institute Genomics Platform"/>
            <consortium name="The Broad Institute Genome Sequencing Center for Infectious Disease"/>
            <person name="Wu L."/>
            <person name="Ma J."/>
        </authorList>
    </citation>
    <scope>NUCLEOTIDE SEQUENCE [LARGE SCALE GENOMIC DNA]</scope>
    <source>
        <strain evidence="2 3">JCM 14330</strain>
    </source>
</reference>
<protein>
    <recommendedName>
        <fullName evidence="4">Exopolysaccharide biosynthesis operon protein EpsL</fullName>
    </recommendedName>
</protein>